<organism evidence="2 3">
    <name type="scientific">Hominibacterium faecale</name>
    <dbReference type="NCBI Taxonomy" id="2839743"/>
    <lineage>
        <taxon>Bacteria</taxon>
        <taxon>Bacillati</taxon>
        <taxon>Bacillota</taxon>
        <taxon>Clostridia</taxon>
        <taxon>Peptostreptococcales</taxon>
        <taxon>Anaerovoracaceae</taxon>
        <taxon>Hominibacterium</taxon>
    </lineage>
</organism>
<protein>
    <recommendedName>
        <fullName evidence="4">DUF4179 domain-containing protein</fullName>
    </recommendedName>
</protein>
<dbReference type="PROSITE" id="PS51257">
    <property type="entry name" value="PROKAR_LIPOPROTEIN"/>
    <property type="match status" value="1"/>
</dbReference>
<evidence type="ECO:0000313" key="2">
    <source>
        <dbReference type="EMBL" id="MCU7379820.1"/>
    </source>
</evidence>
<dbReference type="RefSeq" id="WP_253020860.1">
    <property type="nucleotide sequence ID" value="NZ_JAOSHN010000006.1"/>
</dbReference>
<gene>
    <name evidence="2" type="ORF">OBO34_15855</name>
</gene>
<dbReference type="AlphaFoldDB" id="A0A9J6QV78"/>
<name>A0A9J6QV78_9FIRM</name>
<feature type="signal peptide" evidence="1">
    <location>
        <begin position="1"/>
        <end position="20"/>
    </location>
</feature>
<proteinExistence type="predicted"/>
<evidence type="ECO:0000256" key="1">
    <source>
        <dbReference type="SAM" id="SignalP"/>
    </source>
</evidence>
<reference evidence="2" key="1">
    <citation type="submission" date="2022-09" db="EMBL/GenBank/DDBJ databases">
        <title>Culturomic study of gut microbiota in children with autism spectrum disorder.</title>
        <authorList>
            <person name="Efimov B.A."/>
            <person name="Chaplin A.V."/>
            <person name="Sokolova S.R."/>
            <person name="Pikina A.P."/>
            <person name="Korzhanova M."/>
            <person name="Belova V."/>
            <person name="Korostin D."/>
        </authorList>
    </citation>
    <scope>NUCLEOTIDE SEQUENCE</scope>
    <source>
        <strain evidence="2">ASD5510</strain>
    </source>
</reference>
<sequence>MKKKRIVFSAVCLLVLAAAAMTGCGPKLEEPVFVKALISSEDMDVDTQYITDETWEKKVKNLEIPDAPPDISIDIYDQQYEEESGYWLHTISWGVGTSKLNEDSSMAVPLEFDHLEITWDDGSTSTADVGHVKICSLKEKGFVTTREEPDYTQDDENYGEMAFEAKRPIDITGIEIPYEKELFQVITSLEINDIPYDEIDFQDPIHLEKGESCTVGYSIDDKKRSKYGTVFVEAQLVGVDKQGERQAGTFRMIDRMGMGLDIGAYLKRVKGQ</sequence>
<dbReference type="EMBL" id="JAOSHN010000006">
    <property type="protein sequence ID" value="MCU7379820.1"/>
    <property type="molecule type" value="Genomic_DNA"/>
</dbReference>
<keyword evidence="3" id="KW-1185">Reference proteome</keyword>
<keyword evidence="1" id="KW-0732">Signal</keyword>
<comment type="caution">
    <text evidence="2">The sequence shown here is derived from an EMBL/GenBank/DDBJ whole genome shotgun (WGS) entry which is preliminary data.</text>
</comment>
<evidence type="ECO:0008006" key="4">
    <source>
        <dbReference type="Google" id="ProtNLM"/>
    </source>
</evidence>
<accession>A0A9J6QV78</accession>
<feature type="chain" id="PRO_5039951477" description="DUF4179 domain-containing protein" evidence="1">
    <location>
        <begin position="21"/>
        <end position="272"/>
    </location>
</feature>
<evidence type="ECO:0000313" key="3">
    <source>
        <dbReference type="Proteomes" id="UP001065549"/>
    </source>
</evidence>
<dbReference type="Proteomes" id="UP001065549">
    <property type="component" value="Unassembled WGS sequence"/>
</dbReference>